<gene>
    <name evidence="1" type="ORF">LOK49_LG11G00885</name>
</gene>
<name>A0ACC0G1Q6_9ERIC</name>
<evidence type="ECO:0000313" key="2">
    <source>
        <dbReference type="Proteomes" id="UP001060215"/>
    </source>
</evidence>
<keyword evidence="2" id="KW-1185">Reference proteome</keyword>
<dbReference type="Proteomes" id="UP001060215">
    <property type="component" value="Chromosome 12"/>
</dbReference>
<proteinExistence type="predicted"/>
<protein>
    <submittedName>
        <fullName evidence="1">PI-PLC X domain-containing protein</fullName>
    </submittedName>
</protein>
<sequence>MSYSRYVCFIVASVFYNVIVSSIASSNGECQLKDKWGFDKGCDIGLYCFNSSNTFDQQCAKSVFSNPFKIVNNSLPFNKFAFLTSHNSYPTYTMSYSSKGGFYGHNEDKSVTQQLNSGVRALMLNIFDYKGDVWLCQGCDYIAGSISQGPALDLFKEVEAFLTSNSYEIVTLILEDRVPEKNTLGKVFDASGLTKYLFPLSKMPLYANQRLVVFSSSKSKQESEGIAYQWNFMVEYKFGSDGRHTNRGRSLKLNNTSKSLVLFNYVDSKQKKNKKYVSASDSTLPKEINTKDLISTIKMCYTSISKRWPNFIAVDYSKRRDGGAVFEAVDFLNGKLLCGCEDVNSCQMATKNWETEKVSNICVKEQQQQQQQQQQ</sequence>
<comment type="caution">
    <text evidence="1">The sequence shown here is derived from an EMBL/GenBank/DDBJ whole genome shotgun (WGS) entry which is preliminary data.</text>
</comment>
<accession>A0ACC0G1Q6</accession>
<evidence type="ECO:0000313" key="1">
    <source>
        <dbReference type="EMBL" id="KAI7994845.1"/>
    </source>
</evidence>
<organism evidence="1 2">
    <name type="scientific">Camellia lanceoleosa</name>
    <dbReference type="NCBI Taxonomy" id="1840588"/>
    <lineage>
        <taxon>Eukaryota</taxon>
        <taxon>Viridiplantae</taxon>
        <taxon>Streptophyta</taxon>
        <taxon>Embryophyta</taxon>
        <taxon>Tracheophyta</taxon>
        <taxon>Spermatophyta</taxon>
        <taxon>Magnoliopsida</taxon>
        <taxon>eudicotyledons</taxon>
        <taxon>Gunneridae</taxon>
        <taxon>Pentapetalae</taxon>
        <taxon>asterids</taxon>
        <taxon>Ericales</taxon>
        <taxon>Theaceae</taxon>
        <taxon>Camellia</taxon>
    </lineage>
</organism>
<dbReference type="EMBL" id="CM045769">
    <property type="protein sequence ID" value="KAI7994845.1"/>
    <property type="molecule type" value="Genomic_DNA"/>
</dbReference>
<reference evidence="1 2" key="1">
    <citation type="journal article" date="2022" name="Plant J.">
        <title>Chromosome-level genome of Camellia lanceoleosa provides a valuable resource for understanding genome evolution and self-incompatibility.</title>
        <authorList>
            <person name="Gong W."/>
            <person name="Xiao S."/>
            <person name="Wang L."/>
            <person name="Liao Z."/>
            <person name="Chang Y."/>
            <person name="Mo W."/>
            <person name="Hu G."/>
            <person name="Li W."/>
            <person name="Zhao G."/>
            <person name="Zhu H."/>
            <person name="Hu X."/>
            <person name="Ji K."/>
            <person name="Xiang X."/>
            <person name="Song Q."/>
            <person name="Yuan D."/>
            <person name="Jin S."/>
            <person name="Zhang L."/>
        </authorList>
    </citation>
    <scope>NUCLEOTIDE SEQUENCE [LARGE SCALE GENOMIC DNA]</scope>
    <source>
        <strain evidence="1">SQ_2022a</strain>
    </source>
</reference>